<dbReference type="AlphaFoldDB" id="A0A5P2GBS7"/>
<dbReference type="InterPro" id="IPR051043">
    <property type="entry name" value="Sulfatase_Mod_Factor_Kinase"/>
</dbReference>
<proteinExistence type="predicted"/>
<dbReference type="PANTHER" id="PTHR23150:SF19">
    <property type="entry name" value="FORMYLGLYCINE-GENERATING ENZYME"/>
    <property type="match status" value="1"/>
</dbReference>
<evidence type="ECO:0000259" key="2">
    <source>
        <dbReference type="Pfam" id="PF03781"/>
    </source>
</evidence>
<organism evidence="3 4">
    <name type="scientific">Rhizosphaericola mali</name>
    <dbReference type="NCBI Taxonomy" id="2545455"/>
    <lineage>
        <taxon>Bacteria</taxon>
        <taxon>Pseudomonadati</taxon>
        <taxon>Bacteroidota</taxon>
        <taxon>Chitinophagia</taxon>
        <taxon>Chitinophagales</taxon>
        <taxon>Chitinophagaceae</taxon>
        <taxon>Rhizosphaericola</taxon>
    </lineage>
</organism>
<dbReference type="Pfam" id="PF03781">
    <property type="entry name" value="FGE-sulfatase"/>
    <property type="match status" value="1"/>
</dbReference>
<dbReference type="EMBL" id="CP044016">
    <property type="protein sequence ID" value="QES90663.1"/>
    <property type="molecule type" value="Genomic_DNA"/>
</dbReference>
<keyword evidence="1" id="KW-0732">Signal</keyword>
<accession>A0A5P2GBS7</accession>
<dbReference type="KEGG" id="arac:E0W69_019055"/>
<dbReference type="SUPFAM" id="SSF56436">
    <property type="entry name" value="C-type lectin-like"/>
    <property type="match status" value="1"/>
</dbReference>
<sequence>MNINLKKHLIYPALAFMALAVLASCGKKKSKGLANDDGQLHGINYSSYGSMGRPKGMVYVPSGTFHMGPSDEDMNRNYSSRNHQVNVSGFWMDAMEITNSQYHQFVNWVRDSLAAVELGYILPGAADGDTAVDWVKAQSINYGDRTIVEQLNKLVLAPDYRLYNKAEIDPDKLVYSIQGFNLEKAAANRNHPRKEFLYRYDQKIYPDTLVWMRDFSYSYNEPMTKRYFSSPMYAKYPVVGVNWKQAVAFCSWRTHYLDSYLDRKHLLKESEYRLPSEAEWEFAARGGRSQSIYPWGNYYVRNKNGCLMANFKPGRGNYSEDGGMYTVRADSYWPNDYGLYNMSGNVAEWTQSYYYEGSDNFQNDLNPDIRWEALDSDSPRMKRKVVRGGSWKDVAYYLQTSTRTFEYQDTARSYIGFRCVIDLPASMAKR</sequence>
<evidence type="ECO:0000313" key="4">
    <source>
        <dbReference type="Proteomes" id="UP000292424"/>
    </source>
</evidence>
<dbReference type="PROSITE" id="PS51257">
    <property type="entry name" value="PROKAR_LIPOPROTEIN"/>
    <property type="match status" value="1"/>
</dbReference>
<evidence type="ECO:0000313" key="3">
    <source>
        <dbReference type="EMBL" id="QES90663.1"/>
    </source>
</evidence>
<dbReference type="RefSeq" id="WP_131331648.1">
    <property type="nucleotide sequence ID" value="NZ_CP044016.1"/>
</dbReference>
<keyword evidence="4" id="KW-1185">Reference proteome</keyword>
<gene>
    <name evidence="3" type="ORF">E0W69_019055</name>
</gene>
<dbReference type="InterPro" id="IPR042095">
    <property type="entry name" value="SUMF_sf"/>
</dbReference>
<name>A0A5P2GBS7_9BACT</name>
<feature type="signal peptide" evidence="1">
    <location>
        <begin position="1"/>
        <end position="23"/>
    </location>
</feature>
<dbReference type="PANTHER" id="PTHR23150">
    <property type="entry name" value="SULFATASE MODIFYING FACTOR 1, 2"/>
    <property type="match status" value="1"/>
</dbReference>
<protein>
    <submittedName>
        <fullName evidence="3">SUMF1/EgtB/PvdO family nonheme iron enzyme</fullName>
    </submittedName>
</protein>
<feature type="chain" id="PRO_5024461971" evidence="1">
    <location>
        <begin position="24"/>
        <end position="430"/>
    </location>
</feature>
<dbReference type="GO" id="GO:0120147">
    <property type="term" value="F:formylglycine-generating oxidase activity"/>
    <property type="evidence" value="ECO:0007669"/>
    <property type="project" value="TreeGrafter"/>
</dbReference>
<dbReference type="OrthoDB" id="9768004at2"/>
<feature type="domain" description="Sulfatase-modifying factor enzyme-like" evidence="2">
    <location>
        <begin position="55"/>
        <end position="420"/>
    </location>
</feature>
<reference evidence="3 4" key="1">
    <citation type="submission" date="2019-09" db="EMBL/GenBank/DDBJ databases">
        <title>Complete genome sequence of Arachidicoccus sp. B3-10 isolated from apple orchard soil.</title>
        <authorList>
            <person name="Kim H.S."/>
            <person name="Han K.-I."/>
            <person name="Suh M.K."/>
            <person name="Lee K.C."/>
            <person name="Eom M.K."/>
            <person name="Kim J.-S."/>
            <person name="Kang S.W."/>
            <person name="Sin Y."/>
            <person name="Lee J.-S."/>
        </authorList>
    </citation>
    <scope>NUCLEOTIDE SEQUENCE [LARGE SCALE GENOMIC DNA]</scope>
    <source>
        <strain evidence="3 4">B3-10</strain>
    </source>
</reference>
<dbReference type="Proteomes" id="UP000292424">
    <property type="component" value="Chromosome"/>
</dbReference>
<dbReference type="InterPro" id="IPR016187">
    <property type="entry name" value="CTDL_fold"/>
</dbReference>
<dbReference type="Gene3D" id="3.90.1580.10">
    <property type="entry name" value="paralog of FGE (formylglycine-generating enzyme)"/>
    <property type="match status" value="1"/>
</dbReference>
<evidence type="ECO:0000256" key="1">
    <source>
        <dbReference type="SAM" id="SignalP"/>
    </source>
</evidence>
<dbReference type="InterPro" id="IPR005532">
    <property type="entry name" value="SUMF_dom"/>
</dbReference>